<dbReference type="InterPro" id="IPR013098">
    <property type="entry name" value="Ig_I-set"/>
</dbReference>
<accession>A0ABM4DDZ3</accession>
<evidence type="ECO:0000313" key="3">
    <source>
        <dbReference type="Proteomes" id="UP001652625"/>
    </source>
</evidence>
<keyword evidence="3" id="KW-1185">Reference proteome</keyword>
<keyword evidence="1" id="KW-0812">Transmembrane</keyword>
<dbReference type="InterPro" id="IPR007110">
    <property type="entry name" value="Ig-like_dom"/>
</dbReference>
<evidence type="ECO:0000256" key="1">
    <source>
        <dbReference type="SAM" id="Phobius"/>
    </source>
</evidence>
<dbReference type="Proteomes" id="UP001652625">
    <property type="component" value="Chromosome 13"/>
</dbReference>
<dbReference type="CDD" id="cd00096">
    <property type="entry name" value="Ig"/>
    <property type="match status" value="1"/>
</dbReference>
<organism evidence="3 4">
    <name type="scientific">Hydra vulgaris</name>
    <name type="common">Hydra</name>
    <name type="synonym">Hydra attenuata</name>
    <dbReference type="NCBI Taxonomy" id="6087"/>
    <lineage>
        <taxon>Eukaryota</taxon>
        <taxon>Metazoa</taxon>
        <taxon>Cnidaria</taxon>
        <taxon>Hydrozoa</taxon>
        <taxon>Hydroidolina</taxon>
        <taxon>Anthoathecata</taxon>
        <taxon>Aplanulata</taxon>
        <taxon>Hydridae</taxon>
        <taxon>Hydra</taxon>
    </lineage>
</organism>
<reference evidence="4" key="1">
    <citation type="submission" date="2025-08" db="UniProtKB">
        <authorList>
            <consortium name="RefSeq"/>
        </authorList>
    </citation>
    <scope>IDENTIFICATION</scope>
</reference>
<dbReference type="InterPro" id="IPR013783">
    <property type="entry name" value="Ig-like_fold"/>
</dbReference>
<feature type="domain" description="Ig-like" evidence="2">
    <location>
        <begin position="1"/>
        <end position="84"/>
    </location>
</feature>
<evidence type="ECO:0000259" key="2">
    <source>
        <dbReference type="PROSITE" id="PS50835"/>
    </source>
</evidence>
<gene>
    <name evidence="4" type="primary">LOC100213409</name>
</gene>
<dbReference type="Pfam" id="PF07679">
    <property type="entry name" value="I-set"/>
    <property type="match status" value="1"/>
</dbReference>
<proteinExistence type="predicted"/>
<dbReference type="SUPFAM" id="SSF48726">
    <property type="entry name" value="Immunoglobulin"/>
    <property type="match status" value="1"/>
</dbReference>
<dbReference type="GeneID" id="100213409"/>
<keyword evidence="1" id="KW-1133">Transmembrane helix</keyword>
<feature type="transmembrane region" description="Helical" evidence="1">
    <location>
        <begin position="96"/>
        <end position="116"/>
    </location>
</feature>
<dbReference type="PROSITE" id="PS50835">
    <property type="entry name" value="IG_LIKE"/>
    <property type="match status" value="1"/>
</dbReference>
<name>A0ABM4DDZ3_HYDVU</name>
<dbReference type="InterPro" id="IPR036179">
    <property type="entry name" value="Ig-like_dom_sf"/>
</dbReference>
<evidence type="ECO:0000313" key="4">
    <source>
        <dbReference type="RefSeq" id="XP_065672628.1"/>
    </source>
</evidence>
<keyword evidence="1" id="KW-0472">Membrane</keyword>
<sequence length="139" mass="16271">MQMDFNGKLTIESINVEEDTYFELNCNLYAEKNISLIWKKDRIPIQENATIYNLKGIRLGIKKANYFDRGLYECASLSNNKTIQKFFLRVKNPYRAVWPSIGLLLQVIVLATIIFFSERQKSKKVLSTLLSEEERRLIT</sequence>
<protein>
    <submittedName>
        <fullName evidence="4">Uncharacterized protein LOC100213409 isoform X3</fullName>
    </submittedName>
</protein>
<dbReference type="Gene3D" id="2.60.40.10">
    <property type="entry name" value="Immunoglobulins"/>
    <property type="match status" value="1"/>
</dbReference>
<dbReference type="RefSeq" id="XP_065672628.1">
    <property type="nucleotide sequence ID" value="XM_065816556.1"/>
</dbReference>